<accession>A0A7X9WY21</accession>
<keyword evidence="2" id="KW-0472">Membrane</keyword>
<keyword evidence="4" id="KW-1185">Reference proteome</keyword>
<dbReference type="RefSeq" id="WP_033965537.1">
    <property type="nucleotide sequence ID" value="NZ_JABBFV010000015.1"/>
</dbReference>
<comment type="caution">
    <text evidence="3">The sequence shown here is derived from an EMBL/GenBank/DDBJ whole genome shotgun (WGS) entry which is preliminary data.</text>
</comment>
<feature type="transmembrane region" description="Helical" evidence="2">
    <location>
        <begin position="83"/>
        <end position="100"/>
    </location>
</feature>
<dbReference type="AlphaFoldDB" id="A0A7X9WY21"/>
<evidence type="ECO:0000256" key="1">
    <source>
        <dbReference type="SAM" id="MobiDB-lite"/>
    </source>
</evidence>
<reference evidence="3 4" key="1">
    <citation type="submission" date="2020-04" db="EMBL/GenBank/DDBJ databases">
        <title>Sphingobium sp. AR-3-1 isolated from Arctic soil.</title>
        <authorList>
            <person name="Dahal R.H."/>
            <person name="Chaudhary D.K."/>
        </authorList>
    </citation>
    <scope>NUCLEOTIDE SEQUENCE [LARGE SCALE GENOMIC DNA]</scope>
    <source>
        <strain evidence="3 4">AR-3-1</strain>
    </source>
</reference>
<protein>
    <submittedName>
        <fullName evidence="3">Uncharacterized protein</fullName>
    </submittedName>
</protein>
<evidence type="ECO:0000313" key="3">
    <source>
        <dbReference type="EMBL" id="NML11974.1"/>
    </source>
</evidence>
<feature type="compositionally biased region" description="Basic and acidic residues" evidence="1">
    <location>
        <begin position="136"/>
        <end position="145"/>
    </location>
</feature>
<evidence type="ECO:0000256" key="2">
    <source>
        <dbReference type="SAM" id="Phobius"/>
    </source>
</evidence>
<dbReference type="Proteomes" id="UP000519023">
    <property type="component" value="Unassembled WGS sequence"/>
</dbReference>
<dbReference type="EMBL" id="JABBFV010000015">
    <property type="protein sequence ID" value="NML11974.1"/>
    <property type="molecule type" value="Genomic_DNA"/>
</dbReference>
<proteinExistence type="predicted"/>
<organism evidence="3 4">
    <name type="scientific">Sphingobium psychrophilum</name>
    <dbReference type="NCBI Taxonomy" id="2728834"/>
    <lineage>
        <taxon>Bacteria</taxon>
        <taxon>Pseudomonadati</taxon>
        <taxon>Pseudomonadota</taxon>
        <taxon>Alphaproteobacteria</taxon>
        <taxon>Sphingomonadales</taxon>
        <taxon>Sphingomonadaceae</taxon>
        <taxon>Sphingobium</taxon>
    </lineage>
</organism>
<name>A0A7X9WY21_9SPHN</name>
<feature type="transmembrane region" description="Helical" evidence="2">
    <location>
        <begin position="27"/>
        <end position="49"/>
    </location>
</feature>
<feature type="region of interest" description="Disordered" evidence="1">
    <location>
        <begin position="108"/>
        <end position="145"/>
    </location>
</feature>
<keyword evidence="2" id="KW-0812">Transmembrane</keyword>
<gene>
    <name evidence="3" type="ORF">HHL08_17780</name>
</gene>
<sequence length="145" mass="15484">MEGIAVERVTGIGGELTRPHSMNMLDIAFEAITAVLGGLAAALVLTWLGWTAFKVVRHPEWGPPAMLVLLVAVSGGALRSSDFLRMVVLFSAIAGMLVWAEGGDWRERHKSKGRNASPDAHPSSESGALPSTRGAKFLDRNHLKG</sequence>
<keyword evidence="2" id="KW-1133">Transmembrane helix</keyword>
<evidence type="ECO:0000313" key="4">
    <source>
        <dbReference type="Proteomes" id="UP000519023"/>
    </source>
</evidence>